<accession>A0ABU6IG84</accession>
<organism evidence="3 4">
    <name type="scientific">Adlercreutzia wanghongyangiae</name>
    <dbReference type="NCBI Taxonomy" id="3111451"/>
    <lineage>
        <taxon>Bacteria</taxon>
        <taxon>Bacillati</taxon>
        <taxon>Actinomycetota</taxon>
        <taxon>Coriobacteriia</taxon>
        <taxon>Eggerthellales</taxon>
        <taxon>Eggerthellaceae</taxon>
        <taxon>Adlercreutzia</taxon>
    </lineage>
</organism>
<evidence type="ECO:0000313" key="3">
    <source>
        <dbReference type="EMBL" id="MEC4175450.1"/>
    </source>
</evidence>
<dbReference type="Pfam" id="PF01136">
    <property type="entry name" value="Peptidase_U32"/>
    <property type="match status" value="2"/>
</dbReference>
<dbReference type="RefSeq" id="WP_338209238.1">
    <property type="nucleotide sequence ID" value="NZ_JAYMFF010000003.1"/>
</dbReference>
<reference evidence="3 4" key="1">
    <citation type="submission" date="2024-01" db="EMBL/GenBank/DDBJ databases">
        <title>novel species in genus Adlercreutzia.</title>
        <authorList>
            <person name="Liu X."/>
        </authorList>
    </citation>
    <scope>NUCLEOTIDE SEQUENCE [LARGE SCALE GENOMIC DNA]</scope>
    <source>
        <strain evidence="3 4">R7</strain>
    </source>
</reference>
<feature type="region of interest" description="Disordered" evidence="1">
    <location>
        <begin position="466"/>
        <end position="488"/>
    </location>
</feature>
<evidence type="ECO:0000313" key="4">
    <source>
        <dbReference type="Proteomes" id="UP001349994"/>
    </source>
</evidence>
<dbReference type="PANTHER" id="PTHR30217">
    <property type="entry name" value="PEPTIDASE U32 FAMILY"/>
    <property type="match status" value="1"/>
</dbReference>
<evidence type="ECO:0000259" key="2">
    <source>
        <dbReference type="Pfam" id="PF12392"/>
    </source>
</evidence>
<protein>
    <submittedName>
        <fullName evidence="3">U32 family peptidase</fullName>
    </submittedName>
</protein>
<dbReference type="EMBL" id="JAYMFF010000003">
    <property type="protein sequence ID" value="MEC4175450.1"/>
    <property type="molecule type" value="Genomic_DNA"/>
</dbReference>
<sequence length="899" mass="96077">MRKVELLAPAGNEAALHAAVAGGADAVYLGLGSFNARRGADNFTIDTLRSACEYAHMRGVSIYVTMNTVILPGEVAEALECVRQAYRAGADGFIVQDIGLAAEITRTLPEASLHLSTQMNTHNLAGVRAAARLGAERITLARELSLPEVALLCVAAEEEGMEVEVFAHGALCVCYSGQCFMSSMIGGRSANRGMCAQACRLPYELKNAALQKELPSPGDHLLSPQDLCTVDMVPQLVEAGVASLKIEGRMKSPEYVYAVTSVYRKALDAALAACACTSGTDSVGDGFSRPASTAASAPSAITDADRDRLTDAFSRGFTTAYLDGKRGNDIMSYQRPNNRGLFLGRVDEVRDNAAFLKSDHVLAEGDVLEFWTRKGNGTLTLGPVRADKKGRYHLPLEGKTRMVKPGDRVFRVRSAEAAFEDDAREPRVPIVGTATLHIGEPLSIEFRVATEGEVLAAFLPPDVVPGADADDSPCHPERSAAGAEPKDLPNLVRGALPDELRTSLAVARRLGDAFPDGAPLGIAEGLDVEAARTRAVSFDDVAAHIDRLGNTPYQLVNLTIDMDDNVGIGFSQLHHARAEALDCLQLLILAGTIERPLPRVAAREPLPAAHPAGCRVAVTVTNPACARAAKRAGAHIIYVPALNYRRGEAVIAGQRNAAAEQAGYPKGCIPIMPVVDHEATGMSREAAVAYDVWKYVDAGKPLMAESLASLERAAEEDAVISVGAHLPVTNELSLRTVRDFGAERVWLSPELTLRQIEELSKDAPVELGVLLIGAQELMVTEHCMLMSQGPCDEDCAVCPRRKSPHYLRDRKGFEFPVVTDCFGRSHLYNSVELDVASSMPELLAAGVSAYMVDATLMNAEETAHAVGRAIRALHVAQNDGNAIAKMPNTTSGHLYRGVS</sequence>
<dbReference type="Proteomes" id="UP001349994">
    <property type="component" value="Unassembled WGS sequence"/>
</dbReference>
<dbReference type="Pfam" id="PF12392">
    <property type="entry name" value="DUF3656"/>
    <property type="match status" value="1"/>
</dbReference>
<dbReference type="InterPro" id="IPR020988">
    <property type="entry name" value="Pept_U32_collagenase"/>
</dbReference>
<dbReference type="PANTHER" id="PTHR30217:SF10">
    <property type="entry name" value="23S RRNA 5-HYDROXYCYTIDINE C2501 SYNTHASE"/>
    <property type="match status" value="1"/>
</dbReference>
<comment type="caution">
    <text evidence="3">The sequence shown here is derived from an EMBL/GenBank/DDBJ whole genome shotgun (WGS) entry which is preliminary data.</text>
</comment>
<dbReference type="SUPFAM" id="SSF51569">
    <property type="entry name" value="Aldolase"/>
    <property type="match status" value="1"/>
</dbReference>
<proteinExistence type="predicted"/>
<dbReference type="PROSITE" id="PS01276">
    <property type="entry name" value="PEPTIDASE_U32"/>
    <property type="match status" value="1"/>
</dbReference>
<dbReference type="InterPro" id="IPR051454">
    <property type="entry name" value="RNA/ubiquinone_mod_enzymes"/>
</dbReference>
<dbReference type="InterPro" id="IPR001539">
    <property type="entry name" value="Peptidase_U32"/>
</dbReference>
<feature type="domain" description="Peptidase U32 collagenase" evidence="2">
    <location>
        <begin position="415"/>
        <end position="586"/>
    </location>
</feature>
<gene>
    <name evidence="3" type="ORF">VIN30_03180</name>
</gene>
<evidence type="ECO:0000256" key="1">
    <source>
        <dbReference type="SAM" id="MobiDB-lite"/>
    </source>
</evidence>
<name>A0ABU6IG84_9ACTN</name>
<keyword evidence="4" id="KW-1185">Reference proteome</keyword>